<dbReference type="PROSITE" id="PS50110">
    <property type="entry name" value="RESPONSE_REGULATORY"/>
    <property type="match status" value="1"/>
</dbReference>
<feature type="modified residue" description="4-aspartylphosphate" evidence="5">
    <location>
        <position position="55"/>
    </location>
</feature>
<dbReference type="InterPro" id="IPR016032">
    <property type="entry name" value="Sig_transdc_resp-reg_C-effctor"/>
</dbReference>
<dbReference type="SMART" id="SM00421">
    <property type="entry name" value="HTH_LUXR"/>
    <property type="match status" value="1"/>
</dbReference>
<keyword evidence="3" id="KW-0238">DNA-binding</keyword>
<dbReference type="Proteomes" id="UP000620075">
    <property type="component" value="Unassembled WGS sequence"/>
</dbReference>
<accession>A0A934K541</accession>
<dbReference type="CDD" id="cd06170">
    <property type="entry name" value="LuxR_C_like"/>
    <property type="match status" value="1"/>
</dbReference>
<evidence type="ECO:0000256" key="5">
    <source>
        <dbReference type="PROSITE-ProRule" id="PRU00169"/>
    </source>
</evidence>
<organism evidence="8 9">
    <name type="scientific">Candidatus Dormiibacter inghamiae</name>
    <dbReference type="NCBI Taxonomy" id="3127013"/>
    <lineage>
        <taxon>Bacteria</taxon>
        <taxon>Bacillati</taxon>
        <taxon>Candidatus Dormiibacterota</taxon>
        <taxon>Candidatus Dormibacteria</taxon>
        <taxon>Candidatus Dormibacterales</taxon>
        <taxon>Candidatus Dormibacteraceae</taxon>
        <taxon>Candidatus Dormiibacter</taxon>
    </lineage>
</organism>
<dbReference type="PROSITE" id="PS50043">
    <property type="entry name" value="HTH_LUXR_2"/>
    <property type="match status" value="1"/>
</dbReference>
<keyword evidence="1 5" id="KW-0597">Phosphoprotein</keyword>
<dbReference type="GO" id="GO:0000160">
    <property type="term" value="P:phosphorelay signal transduction system"/>
    <property type="evidence" value="ECO:0007669"/>
    <property type="project" value="InterPro"/>
</dbReference>
<dbReference type="Pfam" id="PF00196">
    <property type="entry name" value="GerE"/>
    <property type="match status" value="1"/>
</dbReference>
<dbReference type="Gene3D" id="3.40.50.2300">
    <property type="match status" value="1"/>
</dbReference>
<protein>
    <submittedName>
        <fullName evidence="8">Response regulator transcription factor</fullName>
    </submittedName>
</protein>
<dbReference type="PANTHER" id="PTHR43214">
    <property type="entry name" value="TWO-COMPONENT RESPONSE REGULATOR"/>
    <property type="match status" value="1"/>
</dbReference>
<comment type="caution">
    <text evidence="8">The sequence shown here is derived from an EMBL/GenBank/DDBJ whole genome shotgun (WGS) entry which is preliminary data.</text>
</comment>
<evidence type="ECO:0000313" key="8">
    <source>
        <dbReference type="EMBL" id="MBJ7601841.1"/>
    </source>
</evidence>
<dbReference type="InterPro" id="IPR001789">
    <property type="entry name" value="Sig_transdc_resp-reg_receiver"/>
</dbReference>
<dbReference type="SMART" id="SM00448">
    <property type="entry name" value="REC"/>
    <property type="match status" value="1"/>
</dbReference>
<keyword evidence="4" id="KW-0804">Transcription</keyword>
<feature type="domain" description="Response regulatory" evidence="7">
    <location>
        <begin position="4"/>
        <end position="120"/>
    </location>
</feature>
<dbReference type="InterPro" id="IPR011006">
    <property type="entry name" value="CheY-like_superfamily"/>
</dbReference>
<dbReference type="EMBL" id="JAEKNQ010000009">
    <property type="protein sequence ID" value="MBJ7601841.1"/>
    <property type="molecule type" value="Genomic_DNA"/>
</dbReference>
<evidence type="ECO:0000259" key="6">
    <source>
        <dbReference type="PROSITE" id="PS50043"/>
    </source>
</evidence>
<dbReference type="AlphaFoldDB" id="A0A934K541"/>
<sequence length="217" mass="23158">MTVRVLIADDHPVFLDGLRTLLATAKDVEIVGEVATGAGVVDACAQLRPDVVIMDIQMPDLNGIEATRRITAATPGVGVLVLTMFEDDEAVFAAMRAGARGYLLKGARQAEIVRAVHVVADGEAIFGRSVAERIIAFFTTARPAGLPGAFPELTERERVVLELLARGETNDVIAQRLFLSSKTVRNYVSNVFGKLQVADRAAAVVQARRAGFGEGEA</sequence>
<name>A0A934K541_9BACT</name>
<gene>
    <name evidence="8" type="ORF">JF888_01375</name>
</gene>
<proteinExistence type="predicted"/>
<feature type="domain" description="HTH luxR-type" evidence="6">
    <location>
        <begin position="146"/>
        <end position="211"/>
    </location>
</feature>
<reference evidence="8 9" key="1">
    <citation type="submission" date="2020-10" db="EMBL/GenBank/DDBJ databases">
        <title>Ca. Dormibacterota MAGs.</title>
        <authorList>
            <person name="Montgomery K."/>
        </authorList>
    </citation>
    <scope>NUCLEOTIDE SEQUENCE [LARGE SCALE GENOMIC DNA]</scope>
    <source>
        <strain evidence="8">SC8811_S16_3</strain>
    </source>
</reference>
<evidence type="ECO:0000259" key="7">
    <source>
        <dbReference type="PROSITE" id="PS50110"/>
    </source>
</evidence>
<dbReference type="GO" id="GO:0003677">
    <property type="term" value="F:DNA binding"/>
    <property type="evidence" value="ECO:0007669"/>
    <property type="project" value="UniProtKB-KW"/>
</dbReference>
<dbReference type="RefSeq" id="WP_338176212.1">
    <property type="nucleotide sequence ID" value="NZ_JAEKNQ010000009.1"/>
</dbReference>
<dbReference type="SUPFAM" id="SSF46894">
    <property type="entry name" value="C-terminal effector domain of the bipartite response regulators"/>
    <property type="match status" value="1"/>
</dbReference>
<dbReference type="PRINTS" id="PR00038">
    <property type="entry name" value="HTHLUXR"/>
</dbReference>
<evidence type="ECO:0000256" key="4">
    <source>
        <dbReference type="ARBA" id="ARBA00023163"/>
    </source>
</evidence>
<dbReference type="InterPro" id="IPR000792">
    <property type="entry name" value="Tscrpt_reg_LuxR_C"/>
</dbReference>
<dbReference type="PANTHER" id="PTHR43214:SF24">
    <property type="entry name" value="TRANSCRIPTIONAL REGULATORY PROTEIN NARL-RELATED"/>
    <property type="match status" value="1"/>
</dbReference>
<dbReference type="Pfam" id="PF00072">
    <property type="entry name" value="Response_reg"/>
    <property type="match status" value="1"/>
</dbReference>
<dbReference type="SUPFAM" id="SSF52172">
    <property type="entry name" value="CheY-like"/>
    <property type="match status" value="1"/>
</dbReference>
<evidence type="ECO:0000313" key="9">
    <source>
        <dbReference type="Proteomes" id="UP000620075"/>
    </source>
</evidence>
<dbReference type="InterPro" id="IPR058245">
    <property type="entry name" value="NreC/VraR/RcsB-like_REC"/>
</dbReference>
<evidence type="ECO:0000256" key="3">
    <source>
        <dbReference type="ARBA" id="ARBA00023125"/>
    </source>
</evidence>
<dbReference type="InterPro" id="IPR039420">
    <property type="entry name" value="WalR-like"/>
</dbReference>
<keyword evidence="2" id="KW-0805">Transcription regulation</keyword>
<evidence type="ECO:0000256" key="2">
    <source>
        <dbReference type="ARBA" id="ARBA00023015"/>
    </source>
</evidence>
<dbReference type="GO" id="GO:0006355">
    <property type="term" value="P:regulation of DNA-templated transcription"/>
    <property type="evidence" value="ECO:0007669"/>
    <property type="project" value="InterPro"/>
</dbReference>
<dbReference type="CDD" id="cd17535">
    <property type="entry name" value="REC_NarL-like"/>
    <property type="match status" value="1"/>
</dbReference>
<dbReference type="PROSITE" id="PS00622">
    <property type="entry name" value="HTH_LUXR_1"/>
    <property type="match status" value="1"/>
</dbReference>
<evidence type="ECO:0000256" key="1">
    <source>
        <dbReference type="ARBA" id="ARBA00022553"/>
    </source>
</evidence>